<dbReference type="AlphaFoldDB" id="A0A8D8P1Z8"/>
<feature type="region of interest" description="Disordered" evidence="1">
    <location>
        <begin position="69"/>
        <end position="157"/>
    </location>
</feature>
<dbReference type="EMBL" id="HBUE01209839">
    <property type="protein sequence ID" value="CAG6533904.1"/>
    <property type="molecule type" value="Transcribed_RNA"/>
</dbReference>
<proteinExistence type="predicted"/>
<protein>
    <submittedName>
        <fullName evidence="2">(northern house mosquito) hypothetical protein</fullName>
    </submittedName>
</protein>
<accession>A0A8D8P1Z8</accession>
<name>A0A8D8P1Z8_CULPI</name>
<organism evidence="2">
    <name type="scientific">Culex pipiens</name>
    <name type="common">House mosquito</name>
    <dbReference type="NCBI Taxonomy" id="7175"/>
    <lineage>
        <taxon>Eukaryota</taxon>
        <taxon>Metazoa</taxon>
        <taxon>Ecdysozoa</taxon>
        <taxon>Arthropoda</taxon>
        <taxon>Hexapoda</taxon>
        <taxon>Insecta</taxon>
        <taxon>Pterygota</taxon>
        <taxon>Neoptera</taxon>
        <taxon>Endopterygota</taxon>
        <taxon>Diptera</taxon>
        <taxon>Nematocera</taxon>
        <taxon>Culicoidea</taxon>
        <taxon>Culicidae</taxon>
        <taxon>Culicinae</taxon>
        <taxon>Culicini</taxon>
        <taxon>Culex</taxon>
        <taxon>Culex</taxon>
    </lineage>
</organism>
<evidence type="ECO:0000256" key="1">
    <source>
        <dbReference type="SAM" id="MobiDB-lite"/>
    </source>
</evidence>
<feature type="compositionally biased region" description="Low complexity" evidence="1">
    <location>
        <begin position="100"/>
        <end position="119"/>
    </location>
</feature>
<dbReference type="EMBL" id="HBUE01316257">
    <property type="protein sequence ID" value="CAG6585814.1"/>
    <property type="molecule type" value="Transcribed_RNA"/>
</dbReference>
<reference evidence="2" key="1">
    <citation type="submission" date="2021-05" db="EMBL/GenBank/DDBJ databases">
        <authorList>
            <person name="Alioto T."/>
            <person name="Alioto T."/>
            <person name="Gomez Garrido J."/>
        </authorList>
    </citation>
    <scope>NUCLEOTIDE SEQUENCE</scope>
</reference>
<dbReference type="EMBL" id="HBUE01316249">
    <property type="protein sequence ID" value="CAG6585804.1"/>
    <property type="molecule type" value="Transcribed_RNA"/>
</dbReference>
<dbReference type="EMBL" id="HBUE01209847">
    <property type="protein sequence ID" value="CAG6533914.1"/>
    <property type="molecule type" value="Transcribed_RNA"/>
</dbReference>
<evidence type="ECO:0000313" key="2">
    <source>
        <dbReference type="EMBL" id="CAG6585804.1"/>
    </source>
</evidence>
<sequence>MTPRVTTTCCNPRRLLPAARTLVTTGSPWAVAAVLPTATKPILQTQFSGTSCKVGQPVRPVLGRVLPDATATPTVQPKLPAPTTTSADVLGSARRSVELPDGGRVPSGRSGRSQSGPAGNCHDQSRRGQLRAPDAVVRGATEGLPDSAGAHVQHVPL</sequence>